<name>A0A084QJV5_STAC4</name>
<gene>
    <name evidence="2" type="ORF">S40285_06769</name>
</gene>
<dbReference type="PANTHER" id="PTHR38406">
    <property type="entry name" value="TRANSCRIPTIONAL REPRESSOR OPI1"/>
    <property type="match status" value="1"/>
</dbReference>
<feature type="compositionally biased region" description="Basic and acidic residues" evidence="1">
    <location>
        <begin position="1"/>
        <end position="33"/>
    </location>
</feature>
<dbReference type="GO" id="GO:0030968">
    <property type="term" value="P:endoplasmic reticulum unfolded protein response"/>
    <property type="evidence" value="ECO:0007669"/>
    <property type="project" value="TreeGrafter"/>
</dbReference>
<protein>
    <recommendedName>
        <fullName evidence="4">Transcription factor Opi1</fullName>
    </recommendedName>
</protein>
<dbReference type="GO" id="GO:0006357">
    <property type="term" value="P:regulation of transcription by RNA polymerase II"/>
    <property type="evidence" value="ECO:0007669"/>
    <property type="project" value="TreeGrafter"/>
</dbReference>
<dbReference type="GO" id="GO:0005783">
    <property type="term" value="C:endoplasmic reticulum"/>
    <property type="evidence" value="ECO:0007669"/>
    <property type="project" value="TreeGrafter"/>
</dbReference>
<evidence type="ECO:0000313" key="2">
    <source>
        <dbReference type="EMBL" id="KFA64240.1"/>
    </source>
</evidence>
<dbReference type="STRING" id="1283841.A0A084QJV5"/>
<dbReference type="OrthoDB" id="2441642at2759"/>
<dbReference type="GO" id="GO:0003714">
    <property type="term" value="F:transcription corepressor activity"/>
    <property type="evidence" value="ECO:0007669"/>
    <property type="project" value="InterPro"/>
</dbReference>
<dbReference type="EMBL" id="KL660693">
    <property type="protein sequence ID" value="KFA64240.1"/>
    <property type="molecule type" value="Genomic_DNA"/>
</dbReference>
<accession>A0A084QJV5</accession>
<dbReference type="GO" id="GO:0008654">
    <property type="term" value="P:phospholipid biosynthetic process"/>
    <property type="evidence" value="ECO:0007669"/>
    <property type="project" value="TreeGrafter"/>
</dbReference>
<reference evidence="2 3" key="1">
    <citation type="journal article" date="2014" name="BMC Genomics">
        <title>Comparative genome sequencing reveals chemotype-specific gene clusters in the toxigenic black mold Stachybotrys.</title>
        <authorList>
            <person name="Semeiks J."/>
            <person name="Borek D."/>
            <person name="Otwinowski Z."/>
            <person name="Grishin N.V."/>
        </authorList>
    </citation>
    <scope>NUCLEOTIDE SEQUENCE [LARGE SCALE GENOMIC DNA]</scope>
    <source>
        <strain evidence="2 3">IBT 40285</strain>
    </source>
</reference>
<dbReference type="Proteomes" id="UP000028524">
    <property type="component" value="Unassembled WGS sequence"/>
</dbReference>
<evidence type="ECO:0008006" key="4">
    <source>
        <dbReference type="Google" id="ProtNLM"/>
    </source>
</evidence>
<dbReference type="Pfam" id="PF08618">
    <property type="entry name" value="Opi1"/>
    <property type="match status" value="1"/>
</dbReference>
<dbReference type="InParanoid" id="A0A084QJV5"/>
<dbReference type="PANTHER" id="PTHR38406:SF1">
    <property type="entry name" value="TRANSCRIPTIONAL REPRESSOR OPI1"/>
    <property type="match status" value="1"/>
</dbReference>
<evidence type="ECO:0000313" key="3">
    <source>
        <dbReference type="Proteomes" id="UP000028524"/>
    </source>
</evidence>
<dbReference type="GO" id="GO:0005634">
    <property type="term" value="C:nucleus"/>
    <property type="evidence" value="ECO:0007669"/>
    <property type="project" value="TreeGrafter"/>
</dbReference>
<dbReference type="HOGENOM" id="CLU_015714_2_0_1"/>
<feature type="region of interest" description="Disordered" evidence="1">
    <location>
        <begin position="1"/>
        <end position="65"/>
    </location>
</feature>
<organism evidence="2 3">
    <name type="scientific">Stachybotrys chlorohalonatus (strain IBT 40285)</name>
    <dbReference type="NCBI Taxonomy" id="1283841"/>
    <lineage>
        <taxon>Eukaryota</taxon>
        <taxon>Fungi</taxon>
        <taxon>Dikarya</taxon>
        <taxon>Ascomycota</taxon>
        <taxon>Pezizomycotina</taxon>
        <taxon>Sordariomycetes</taxon>
        <taxon>Hypocreomycetidae</taxon>
        <taxon>Hypocreales</taxon>
        <taxon>Stachybotryaceae</taxon>
        <taxon>Stachybotrys</taxon>
    </lineage>
</organism>
<feature type="region of interest" description="Disordered" evidence="1">
    <location>
        <begin position="606"/>
        <end position="647"/>
    </location>
</feature>
<feature type="region of interest" description="Disordered" evidence="1">
    <location>
        <begin position="344"/>
        <end position="368"/>
    </location>
</feature>
<dbReference type="AlphaFoldDB" id="A0A084QJV5"/>
<dbReference type="InterPro" id="IPR013927">
    <property type="entry name" value="TF_Opi1_Ccg-8"/>
</dbReference>
<feature type="region of interest" description="Disordered" evidence="1">
    <location>
        <begin position="299"/>
        <end position="332"/>
    </location>
</feature>
<proteinExistence type="predicted"/>
<dbReference type="OMA" id="YSPRFKY"/>
<keyword evidence="3" id="KW-1185">Reference proteome</keyword>
<evidence type="ECO:0000256" key="1">
    <source>
        <dbReference type="SAM" id="MobiDB-lite"/>
    </source>
</evidence>
<sequence length="647" mass="69978">MEAHHMLARREGVATAQDHDRDRNHEHDHDRGHSRSTTTARNDPGPPPPMPVWSANPQPRPILPPVQPPLYAHAVSSIQLPDVPSAELPLPRSWNNAQHDNETTLPALSTITSGQPYRTSGWLASNSLGNYRQPVQHQPLVIDSPAADVDTASTGTLSAASPDRGFDARASSVSTLSLDDPDVRLAAEALGDLRADFVSSPTNSNVTLPPIASPVHGSQSALTMSPQQPEPLLQLLTIDHPILARTISNASSAYGGVKELSPRFIKSSAEYVEGYLTPIANTVGSVARVTGVEGGIRSYLGRERRQSPRPSDLEAGTASHKRRKITTTSDAVAVEDSGAVAEGIRAPQDPDAGQNTHAATPRDSRRMSMASTVESLPAYDDARIPAYAELKAPSQTTAVQGPAASNTWQSRVFISTSGLSVAMSQESLRCLRACLEWLRQANDRILEVIDNVKHALHRWDSAGSEESNELIDSNEAGDSRRDAIRSQLAQEARTLKDDFLRILQDVINRVSRTAAGALPENARELVRSHFLSVPARFRLAAISSGTSRRNSRDDSQAIDAQSASRQGVHLVLIMAQEGVEMLAQVSKIVGGTINSAEEWCERLGRRNGIDNGGAERQRSEKQQPPRVEPNGDVKMVDVKVEEDVKMG</sequence>